<dbReference type="AlphaFoldDB" id="A0A0K2V6Z4"/>
<proteinExistence type="predicted"/>
<sequence>MATYGDRWWWQQDGARCHTSNFTQEFLQIETLAFFDRNSWLPYSPDCSLLDFAVFERLKGVPYKSKDQLKSALKNALAILARALSPSHMQFWPRLELVVENIGAHIE</sequence>
<organism evidence="1">
    <name type="scientific">Lepeophtheirus salmonis</name>
    <name type="common">Salmon louse</name>
    <name type="synonym">Caligus salmonis</name>
    <dbReference type="NCBI Taxonomy" id="72036"/>
    <lineage>
        <taxon>Eukaryota</taxon>
        <taxon>Metazoa</taxon>
        <taxon>Ecdysozoa</taxon>
        <taxon>Arthropoda</taxon>
        <taxon>Crustacea</taxon>
        <taxon>Multicrustacea</taxon>
        <taxon>Hexanauplia</taxon>
        <taxon>Copepoda</taxon>
        <taxon>Siphonostomatoida</taxon>
        <taxon>Caligidae</taxon>
        <taxon>Lepeophtheirus</taxon>
    </lineage>
</organism>
<dbReference type="EMBL" id="HACA01028546">
    <property type="protein sequence ID" value="CDW45907.1"/>
    <property type="molecule type" value="Transcribed_RNA"/>
</dbReference>
<dbReference type="GO" id="GO:0003676">
    <property type="term" value="F:nucleic acid binding"/>
    <property type="evidence" value="ECO:0007669"/>
    <property type="project" value="InterPro"/>
</dbReference>
<evidence type="ECO:0000313" key="1">
    <source>
        <dbReference type="EMBL" id="CDW45907.1"/>
    </source>
</evidence>
<reference evidence="1" key="1">
    <citation type="submission" date="2014-05" db="EMBL/GenBank/DDBJ databases">
        <authorList>
            <person name="Chronopoulou M."/>
        </authorList>
    </citation>
    <scope>NUCLEOTIDE SEQUENCE</scope>
    <source>
        <tissue evidence="1">Whole organism</tissue>
    </source>
</reference>
<name>A0A0K2V6Z4_LEPSM</name>
<protein>
    <submittedName>
        <fullName evidence="1">Uncharacterized protein</fullName>
    </submittedName>
</protein>
<dbReference type="InterPro" id="IPR036397">
    <property type="entry name" value="RNaseH_sf"/>
</dbReference>
<accession>A0A0K2V6Z4</accession>
<dbReference type="Gene3D" id="3.30.420.10">
    <property type="entry name" value="Ribonuclease H-like superfamily/Ribonuclease H"/>
    <property type="match status" value="1"/>
</dbReference>